<dbReference type="SMR" id="A0A0A0LU03"/>
<accession>A0A0A0LU03</accession>
<dbReference type="EMBL" id="CM002922">
    <property type="protein sequence ID" value="KGN64459.1"/>
    <property type="molecule type" value="Genomic_DNA"/>
</dbReference>
<organism evidence="2 3">
    <name type="scientific">Cucumis sativus</name>
    <name type="common">Cucumber</name>
    <dbReference type="NCBI Taxonomy" id="3659"/>
    <lineage>
        <taxon>Eukaryota</taxon>
        <taxon>Viridiplantae</taxon>
        <taxon>Streptophyta</taxon>
        <taxon>Embryophyta</taxon>
        <taxon>Tracheophyta</taxon>
        <taxon>Spermatophyta</taxon>
        <taxon>Magnoliopsida</taxon>
        <taxon>eudicotyledons</taxon>
        <taxon>Gunneridae</taxon>
        <taxon>Pentapetalae</taxon>
        <taxon>rosids</taxon>
        <taxon>fabids</taxon>
        <taxon>Cucurbitales</taxon>
        <taxon>Cucurbitaceae</taxon>
        <taxon>Benincaseae</taxon>
        <taxon>Cucumis</taxon>
    </lineage>
</organism>
<dbReference type="Gene3D" id="1.20.1280.50">
    <property type="match status" value="1"/>
</dbReference>
<dbReference type="PROSITE" id="PS50181">
    <property type="entry name" value="FBOX"/>
    <property type="match status" value="1"/>
</dbReference>
<dbReference type="OMA" id="FHIDAGG"/>
<dbReference type="GO" id="GO:0000151">
    <property type="term" value="C:ubiquitin ligase complex"/>
    <property type="evidence" value="ECO:0000318"/>
    <property type="project" value="GO_Central"/>
</dbReference>
<reference evidence="2 3" key="3">
    <citation type="journal article" date="2010" name="BMC Genomics">
        <title>Transcriptome sequencing and comparative analysis of cucumber flowers with different sex types.</title>
        <authorList>
            <person name="Guo S."/>
            <person name="Zheng Y."/>
            <person name="Joung J.G."/>
            <person name="Liu S."/>
            <person name="Zhang Z."/>
            <person name="Crasta O.R."/>
            <person name="Sobral B.W."/>
            <person name="Xu Y."/>
            <person name="Huang S."/>
            <person name="Fei Z."/>
        </authorList>
    </citation>
    <scope>NUCLEOTIDE SEQUENCE [LARGE SCALE GENOMIC DNA]</scope>
    <source>
        <strain evidence="3">cv. 9930</strain>
    </source>
</reference>
<dbReference type="STRING" id="3659.A0A0A0LU03"/>
<reference evidence="2 3" key="4">
    <citation type="journal article" date="2011" name="BMC Genomics">
        <title>RNA-Seq improves annotation of protein-coding genes in the cucumber genome.</title>
        <authorList>
            <person name="Li Z."/>
            <person name="Zhang Z."/>
            <person name="Yan P."/>
            <person name="Huang S."/>
            <person name="Fei Z."/>
            <person name="Lin K."/>
        </authorList>
    </citation>
    <scope>NUCLEOTIDE SEQUENCE [LARGE SCALE GENOMIC DNA]</scope>
    <source>
        <strain evidence="3">cv. 9930</strain>
    </source>
</reference>
<proteinExistence type="predicted"/>
<dbReference type="AlphaFoldDB" id="A0A0A0LU03"/>
<reference evidence="2 3" key="2">
    <citation type="journal article" date="2009" name="PLoS ONE">
        <title>An integrated genetic and cytogenetic map of the cucumber genome.</title>
        <authorList>
            <person name="Ren Y."/>
            <person name="Zhang Z."/>
            <person name="Liu J."/>
            <person name="Staub J.E."/>
            <person name="Han Y."/>
            <person name="Cheng Z."/>
            <person name="Li X."/>
            <person name="Lu J."/>
            <person name="Miao H."/>
            <person name="Kang H."/>
            <person name="Xie B."/>
            <person name="Gu X."/>
            <person name="Wang X."/>
            <person name="Du Y."/>
            <person name="Jin W."/>
            <person name="Huang S."/>
        </authorList>
    </citation>
    <scope>NUCLEOTIDE SEQUENCE [LARGE SCALE GENOMIC DNA]</scope>
    <source>
        <strain evidence="3">cv. 9930</strain>
    </source>
</reference>
<dbReference type="GO" id="GO:0030154">
    <property type="term" value="P:cell differentiation"/>
    <property type="evidence" value="ECO:0007669"/>
    <property type="project" value="EnsemblPlants"/>
</dbReference>
<dbReference type="InterPro" id="IPR001810">
    <property type="entry name" value="F-box_dom"/>
</dbReference>
<dbReference type="Pfam" id="PF00646">
    <property type="entry name" value="F-box"/>
    <property type="match status" value="1"/>
</dbReference>
<evidence type="ECO:0000313" key="2">
    <source>
        <dbReference type="EMBL" id="KGN64459.1"/>
    </source>
</evidence>
<dbReference type="InterPro" id="IPR050796">
    <property type="entry name" value="SCF_F-box_component"/>
</dbReference>
<dbReference type="PANTHER" id="PTHR31672">
    <property type="entry name" value="BNACNNG10540D PROTEIN"/>
    <property type="match status" value="1"/>
</dbReference>
<dbReference type="InterPro" id="IPR015915">
    <property type="entry name" value="Kelch-typ_b-propeller"/>
</dbReference>
<gene>
    <name evidence="2" type="ORF">Csa_1G056950</name>
</gene>
<dbReference type="InterPro" id="IPR005174">
    <property type="entry name" value="KIB1-4_b-propeller"/>
</dbReference>
<evidence type="ECO:0000313" key="3">
    <source>
        <dbReference type="Proteomes" id="UP000029981"/>
    </source>
</evidence>
<dbReference type="FunFam" id="1.20.1280.50:FF:000040">
    <property type="entry name" value="protein UNUSUAL FLORAL ORGANS"/>
    <property type="match status" value="1"/>
</dbReference>
<dbReference type="GO" id="GO:0006355">
    <property type="term" value="P:regulation of DNA-templated transcription"/>
    <property type="evidence" value="ECO:0000318"/>
    <property type="project" value="GO_Central"/>
</dbReference>
<sequence>MNFSHHMDMSLHSSMNPTIPFSYNIISSSNCGIISTTSNNNNVALLTTGPRMDSRIWSKLPQRILDRIVAFLPPPAFFRARCVCKRWYGLLFYASFLELYLQISPYRRHWFLFFKLKGVSSHIYRNNNNSPLAGPDHSRPTYEGYLFDPYDVAWYRLSFAQIPAGFSPVASSGGLICWAPDEGGPKTLILSNPILGTLSQLPPTTRPRLFPSIGFAITPSSIDITVAGDDLISPYAVKNLTAETFHIDATGFYSMWATTSTLPRLCSFESSRMVHVGGRLYSMNYSPFSILAYDMSHNNWWKIQAPMRRFLRSPNLVESQGKLLLIAAVEKSKLNIPKSLRIWGLQSCGTTWIEMERMPQQLYVQFEELEKSCGFECVAHGEFVMVLIRGCWDKAALLYDMAKKLWQWVPPCPYIGTAGGGRGGEEVLHGFAYEPRLATPVTGLIDHFSIPFQNYNANHQ</sequence>
<dbReference type="GO" id="GO:0010074">
    <property type="term" value="P:maintenance of meristem identity"/>
    <property type="evidence" value="ECO:0007669"/>
    <property type="project" value="EnsemblPlants"/>
</dbReference>
<feature type="domain" description="F-box" evidence="1">
    <location>
        <begin position="54"/>
        <end position="103"/>
    </location>
</feature>
<dbReference type="Pfam" id="PF03478">
    <property type="entry name" value="Beta-prop_KIB1-4"/>
    <property type="match status" value="1"/>
</dbReference>
<dbReference type="GO" id="GO:0042127">
    <property type="term" value="P:regulation of cell population proliferation"/>
    <property type="evidence" value="ECO:0007669"/>
    <property type="project" value="EnsemblPlants"/>
</dbReference>
<dbReference type="SMART" id="SM00256">
    <property type="entry name" value="FBOX"/>
    <property type="match status" value="1"/>
</dbReference>
<dbReference type="SUPFAM" id="SSF81383">
    <property type="entry name" value="F-box domain"/>
    <property type="match status" value="1"/>
</dbReference>
<evidence type="ECO:0000259" key="1">
    <source>
        <dbReference type="PROSITE" id="PS50181"/>
    </source>
</evidence>
<reference evidence="2 3" key="1">
    <citation type="journal article" date="2009" name="Nat. Genet.">
        <title>The genome of the cucumber, Cucumis sativus L.</title>
        <authorList>
            <person name="Huang S."/>
            <person name="Li R."/>
            <person name="Zhang Z."/>
            <person name="Li L."/>
            <person name="Gu X."/>
            <person name="Fan W."/>
            <person name="Lucas W.J."/>
            <person name="Wang X."/>
            <person name="Xie B."/>
            <person name="Ni P."/>
            <person name="Ren Y."/>
            <person name="Zhu H."/>
            <person name="Li J."/>
            <person name="Lin K."/>
            <person name="Jin W."/>
            <person name="Fei Z."/>
            <person name="Li G."/>
            <person name="Staub J."/>
            <person name="Kilian A."/>
            <person name="van der Vossen E.A."/>
            <person name="Wu Y."/>
            <person name="Guo J."/>
            <person name="He J."/>
            <person name="Jia Z."/>
            <person name="Ren Y."/>
            <person name="Tian G."/>
            <person name="Lu Y."/>
            <person name="Ruan J."/>
            <person name="Qian W."/>
            <person name="Wang M."/>
            <person name="Huang Q."/>
            <person name="Li B."/>
            <person name="Xuan Z."/>
            <person name="Cao J."/>
            <person name="Asan"/>
            <person name="Wu Z."/>
            <person name="Zhang J."/>
            <person name="Cai Q."/>
            <person name="Bai Y."/>
            <person name="Zhao B."/>
            <person name="Han Y."/>
            <person name="Li Y."/>
            <person name="Li X."/>
            <person name="Wang S."/>
            <person name="Shi Q."/>
            <person name="Liu S."/>
            <person name="Cho W.K."/>
            <person name="Kim J.Y."/>
            <person name="Xu Y."/>
            <person name="Heller-Uszynska K."/>
            <person name="Miao H."/>
            <person name="Cheng Z."/>
            <person name="Zhang S."/>
            <person name="Wu J."/>
            <person name="Yang Y."/>
            <person name="Kang H."/>
            <person name="Li M."/>
            <person name="Liang H."/>
            <person name="Ren X."/>
            <person name="Shi Z."/>
            <person name="Wen M."/>
            <person name="Jian M."/>
            <person name="Yang H."/>
            <person name="Zhang G."/>
            <person name="Yang Z."/>
            <person name="Chen R."/>
            <person name="Liu S."/>
            <person name="Li J."/>
            <person name="Ma L."/>
            <person name="Liu H."/>
            <person name="Zhou Y."/>
            <person name="Zhao J."/>
            <person name="Fang X."/>
            <person name="Li G."/>
            <person name="Fang L."/>
            <person name="Li Y."/>
            <person name="Liu D."/>
            <person name="Zheng H."/>
            <person name="Zhang Y."/>
            <person name="Qin N."/>
            <person name="Li Z."/>
            <person name="Yang G."/>
            <person name="Yang S."/>
            <person name="Bolund L."/>
            <person name="Kristiansen K."/>
            <person name="Zheng H."/>
            <person name="Li S."/>
            <person name="Zhang X."/>
            <person name="Yang H."/>
            <person name="Wang J."/>
            <person name="Sun R."/>
            <person name="Zhang B."/>
            <person name="Jiang S."/>
            <person name="Wang J."/>
            <person name="Du Y."/>
            <person name="Li S."/>
        </authorList>
    </citation>
    <scope>NUCLEOTIDE SEQUENCE [LARGE SCALE GENOMIC DNA]</scope>
    <source>
        <strain evidence="3">cv. 9930</strain>
    </source>
</reference>
<name>A0A0A0LU03_CUCSA</name>
<dbReference type="SUPFAM" id="SSF117281">
    <property type="entry name" value="Kelch motif"/>
    <property type="match status" value="1"/>
</dbReference>
<dbReference type="InterPro" id="IPR036047">
    <property type="entry name" value="F-box-like_dom_sf"/>
</dbReference>
<dbReference type="GO" id="GO:0004842">
    <property type="term" value="F:ubiquitin-protein transferase activity"/>
    <property type="evidence" value="ECO:0000318"/>
    <property type="project" value="GO_Central"/>
</dbReference>
<dbReference type="GO" id="GO:0010193">
    <property type="term" value="P:response to ozone"/>
    <property type="evidence" value="ECO:0007669"/>
    <property type="project" value="EnsemblPlants"/>
</dbReference>
<dbReference type="GO" id="GO:0031146">
    <property type="term" value="P:SCF-dependent proteasomal ubiquitin-dependent protein catabolic process"/>
    <property type="evidence" value="ECO:0000318"/>
    <property type="project" value="GO_Central"/>
</dbReference>
<dbReference type="Proteomes" id="UP000029981">
    <property type="component" value="Chromosome 1"/>
</dbReference>
<keyword evidence="3" id="KW-1185">Reference proteome</keyword>
<protein>
    <recommendedName>
        <fullName evidence="1">F-box domain-containing protein</fullName>
    </recommendedName>
</protein>
<dbReference type="GO" id="GO:0009909">
    <property type="term" value="P:regulation of flower development"/>
    <property type="evidence" value="ECO:0007669"/>
    <property type="project" value="EnsemblPlants"/>
</dbReference>
<dbReference type="Gramene" id="KGN64459">
    <property type="protein sequence ID" value="KGN64459"/>
    <property type="gene ID" value="Csa_1G056950"/>
</dbReference>
<dbReference type="eggNOG" id="ENOG502QR12">
    <property type="taxonomic scope" value="Eukaryota"/>
</dbReference>
<dbReference type="PANTHER" id="PTHR31672:SF12">
    <property type="entry name" value="F-BOX DOMAIN-CONTAINING PROTEIN"/>
    <property type="match status" value="1"/>
</dbReference>
<dbReference type="OrthoDB" id="1893842at2759"/>
<dbReference type="KEGG" id="csv:101204667"/>